<evidence type="ECO:0000313" key="9">
    <source>
        <dbReference type="Proteomes" id="UP000252519"/>
    </source>
</evidence>
<proteinExistence type="inferred from homology"/>
<dbReference type="SUPFAM" id="SSF49503">
    <property type="entry name" value="Cupredoxins"/>
    <property type="match status" value="1"/>
</dbReference>
<evidence type="ECO:0000259" key="7">
    <source>
        <dbReference type="PROSITE" id="PS51551"/>
    </source>
</evidence>
<keyword evidence="2" id="KW-0732">Signal</keyword>
<comment type="subcellular location">
    <subcellularLocation>
        <location evidence="1">Membrane</location>
    </subcellularLocation>
</comment>
<dbReference type="PANTHER" id="PTHR11304:SF29">
    <property type="entry name" value="EPHRIN"/>
    <property type="match status" value="1"/>
</dbReference>
<dbReference type="InterPro" id="IPR001799">
    <property type="entry name" value="Ephrin_RBD"/>
</dbReference>
<evidence type="ECO:0000256" key="1">
    <source>
        <dbReference type="ARBA" id="ARBA00004370"/>
    </source>
</evidence>
<dbReference type="GO" id="GO:0046875">
    <property type="term" value="F:ephrin receptor binding"/>
    <property type="evidence" value="ECO:0007669"/>
    <property type="project" value="TreeGrafter"/>
</dbReference>
<dbReference type="OrthoDB" id="6250301at2759"/>
<evidence type="ECO:0000256" key="5">
    <source>
        <dbReference type="ARBA" id="ARBA00023180"/>
    </source>
</evidence>
<dbReference type="GO" id="GO:0048013">
    <property type="term" value="P:ephrin receptor signaling pathway"/>
    <property type="evidence" value="ECO:0007669"/>
    <property type="project" value="TreeGrafter"/>
</dbReference>
<dbReference type="InterPro" id="IPR031328">
    <property type="entry name" value="Ephrin"/>
</dbReference>
<dbReference type="PROSITE" id="PS51551">
    <property type="entry name" value="EPHRIN_RBD_2"/>
    <property type="match status" value="1"/>
</dbReference>
<comment type="caution">
    <text evidence="8">The sequence shown here is derived from an EMBL/GenBank/DDBJ whole genome shotgun (WGS) entry which is preliminary data.</text>
</comment>
<dbReference type="Gene3D" id="2.60.40.420">
    <property type="entry name" value="Cupredoxins - blue copper proteins"/>
    <property type="match status" value="1"/>
</dbReference>
<dbReference type="AlphaFoldDB" id="A0A368GH61"/>
<keyword evidence="4" id="KW-1015">Disulfide bond</keyword>
<reference evidence="8 9" key="1">
    <citation type="submission" date="2014-10" db="EMBL/GenBank/DDBJ databases">
        <title>Draft genome of the hookworm Ancylostoma caninum.</title>
        <authorList>
            <person name="Mitreva M."/>
        </authorList>
    </citation>
    <scope>NUCLEOTIDE SEQUENCE [LARGE SCALE GENOMIC DNA]</scope>
    <source>
        <strain evidence="8 9">Baltimore</strain>
    </source>
</reference>
<comment type="caution">
    <text evidence="6">Lacks conserved residue(s) required for the propagation of feature annotation.</text>
</comment>
<feature type="domain" description="Ephrin RBD" evidence="7">
    <location>
        <begin position="30"/>
        <end position="160"/>
    </location>
</feature>
<dbReference type="GO" id="GO:0007411">
    <property type="term" value="P:axon guidance"/>
    <property type="evidence" value="ECO:0007669"/>
    <property type="project" value="TreeGrafter"/>
</dbReference>
<keyword evidence="5" id="KW-0325">Glycoprotein</keyword>
<comment type="similarity">
    <text evidence="6">Belongs to the ephrin family.</text>
</comment>
<dbReference type="STRING" id="29170.A0A368GH61"/>
<evidence type="ECO:0000256" key="4">
    <source>
        <dbReference type="ARBA" id="ARBA00023157"/>
    </source>
</evidence>
<evidence type="ECO:0000256" key="2">
    <source>
        <dbReference type="ARBA" id="ARBA00022729"/>
    </source>
</evidence>
<dbReference type="Proteomes" id="UP000252519">
    <property type="component" value="Unassembled WGS sequence"/>
</dbReference>
<evidence type="ECO:0000313" key="8">
    <source>
        <dbReference type="EMBL" id="RCN43008.1"/>
    </source>
</evidence>
<protein>
    <submittedName>
        <fullName evidence="8">Ephrin</fullName>
    </submittedName>
</protein>
<dbReference type="GO" id="GO:0005886">
    <property type="term" value="C:plasma membrane"/>
    <property type="evidence" value="ECO:0007669"/>
    <property type="project" value="TreeGrafter"/>
</dbReference>
<dbReference type="PANTHER" id="PTHR11304">
    <property type="entry name" value="EPHRIN"/>
    <property type="match status" value="1"/>
</dbReference>
<gene>
    <name evidence="8" type="ORF">ANCCAN_10967</name>
</gene>
<sequence length="336" mass="37048">MSVGDVKRQRADRQSLPALVMGSNQANALTGRRSVFLLPDDGIANTITVNMDDTLRVVCPDLGSEKRYLKIHKVSALSFTECLLETQKTLVVTCDGSSSSQKATIIGVRRYSPLPSSEALLFEPGETYYWISTSNGEKEGINNTQYGVCAADNMRLVIHVRHHSEVHNTTPDARMHFESSEIHQDLLQQDLHHGNPKFSAIAHSLSQPQRREQKIPDGLNQEQLQKVAALAQQGATGTFTFDTPLEHDRKEATDAATKGESSFWDAIPLMQDVLSGASDSILLGTNRIGNEEGAFVVHEDVARSYEYQSNGVGFASVQLILCIALLQLLTRITDWL</sequence>
<dbReference type="InterPro" id="IPR008972">
    <property type="entry name" value="Cupredoxin"/>
</dbReference>
<evidence type="ECO:0000256" key="3">
    <source>
        <dbReference type="ARBA" id="ARBA00023136"/>
    </source>
</evidence>
<accession>A0A368GH61</accession>
<organism evidence="8 9">
    <name type="scientific">Ancylostoma caninum</name>
    <name type="common">Dog hookworm</name>
    <dbReference type="NCBI Taxonomy" id="29170"/>
    <lineage>
        <taxon>Eukaryota</taxon>
        <taxon>Metazoa</taxon>
        <taxon>Ecdysozoa</taxon>
        <taxon>Nematoda</taxon>
        <taxon>Chromadorea</taxon>
        <taxon>Rhabditida</taxon>
        <taxon>Rhabditina</taxon>
        <taxon>Rhabditomorpha</taxon>
        <taxon>Strongyloidea</taxon>
        <taxon>Ancylostomatidae</taxon>
        <taxon>Ancylostomatinae</taxon>
        <taxon>Ancylostoma</taxon>
    </lineage>
</organism>
<name>A0A368GH61_ANCCA</name>
<dbReference type="EMBL" id="JOJR01000172">
    <property type="protein sequence ID" value="RCN43008.1"/>
    <property type="molecule type" value="Genomic_DNA"/>
</dbReference>
<dbReference type="Pfam" id="PF00812">
    <property type="entry name" value="Ephrin"/>
    <property type="match status" value="1"/>
</dbReference>
<evidence type="ECO:0000256" key="6">
    <source>
        <dbReference type="PROSITE-ProRule" id="PRU00884"/>
    </source>
</evidence>
<keyword evidence="9" id="KW-1185">Reference proteome</keyword>
<keyword evidence="3" id="KW-0472">Membrane</keyword>